<dbReference type="RefSeq" id="WP_161743001.1">
    <property type="nucleotide sequence ID" value="NZ_JAAAMV010000005.1"/>
</dbReference>
<dbReference type="EMBL" id="JAAAMV010000005">
    <property type="protein sequence ID" value="NBD24197.1"/>
    <property type="molecule type" value="Genomic_DNA"/>
</dbReference>
<evidence type="ECO:0000313" key="3">
    <source>
        <dbReference type="EMBL" id="NBD24197.1"/>
    </source>
</evidence>
<evidence type="ECO:0000259" key="2">
    <source>
        <dbReference type="Pfam" id="PF04892"/>
    </source>
</evidence>
<dbReference type="Pfam" id="PF04892">
    <property type="entry name" value="VanZ"/>
    <property type="match status" value="1"/>
</dbReference>
<reference evidence="3 4" key="1">
    <citation type="submission" date="2020-01" db="EMBL/GenBank/DDBJ databases">
        <title>Paenibacillus soybeanensis sp. nov. isolated from the nodules of soybean (Glycine max(L.) Merr).</title>
        <authorList>
            <person name="Wang H."/>
        </authorList>
    </citation>
    <scope>NUCLEOTIDE SEQUENCE [LARGE SCALE GENOMIC DNA]</scope>
    <source>
        <strain evidence="3 4">T1</strain>
    </source>
</reference>
<feature type="transmembrane region" description="Helical" evidence="1">
    <location>
        <begin position="93"/>
        <end position="114"/>
    </location>
</feature>
<feature type="transmembrane region" description="Helical" evidence="1">
    <location>
        <begin position="6"/>
        <end position="25"/>
    </location>
</feature>
<dbReference type="PANTHER" id="PTHR36834">
    <property type="entry name" value="MEMBRANE PROTEIN-RELATED"/>
    <property type="match status" value="1"/>
</dbReference>
<dbReference type="PANTHER" id="PTHR36834:SF1">
    <property type="entry name" value="INTEGRAL MEMBRANE PROTEIN"/>
    <property type="match status" value="1"/>
</dbReference>
<organism evidence="3 4">
    <name type="scientific">Paenibacillus glycinis</name>
    <dbReference type="NCBI Taxonomy" id="2697035"/>
    <lineage>
        <taxon>Bacteria</taxon>
        <taxon>Bacillati</taxon>
        <taxon>Bacillota</taxon>
        <taxon>Bacilli</taxon>
        <taxon>Bacillales</taxon>
        <taxon>Paenibacillaceae</taxon>
        <taxon>Paenibacillus</taxon>
    </lineage>
</organism>
<evidence type="ECO:0000313" key="4">
    <source>
        <dbReference type="Proteomes" id="UP000665561"/>
    </source>
</evidence>
<evidence type="ECO:0000256" key="1">
    <source>
        <dbReference type="SAM" id="Phobius"/>
    </source>
</evidence>
<accession>A0ABW9XNI8</accession>
<keyword evidence="1" id="KW-1133">Transmembrane helix</keyword>
<dbReference type="Proteomes" id="UP000665561">
    <property type="component" value="Unassembled WGS sequence"/>
</dbReference>
<keyword evidence="1" id="KW-0472">Membrane</keyword>
<proteinExistence type="predicted"/>
<comment type="caution">
    <text evidence="3">The sequence shown here is derived from an EMBL/GenBank/DDBJ whole genome shotgun (WGS) entry which is preliminary data.</text>
</comment>
<name>A0ABW9XNI8_9BACL</name>
<gene>
    <name evidence="3" type="ORF">GT019_09950</name>
</gene>
<feature type="domain" description="VanZ-like" evidence="2">
    <location>
        <begin position="40"/>
        <end position="173"/>
    </location>
</feature>
<dbReference type="InterPro" id="IPR053150">
    <property type="entry name" value="Teicoplanin_resist-assoc"/>
</dbReference>
<dbReference type="InterPro" id="IPR006976">
    <property type="entry name" value="VanZ-like"/>
</dbReference>
<keyword evidence="1" id="KW-0812">Transmembrane</keyword>
<protein>
    <recommendedName>
        <fullName evidence="2">VanZ-like domain-containing protein</fullName>
    </recommendedName>
</protein>
<keyword evidence="4" id="KW-1185">Reference proteome</keyword>
<sequence length="187" mass="20833">MIGIKLGFILMAAVTVPLAVVVNLIRKRKLDNHVIAIIIVTYFTAVVAVTFFPIPIHERLPGGNGWHEHDAVINLKPLASIMDLWRDDPLREFLKNVIGNVLLFLPFGMIASCWRINKNKWITLCFGVLISCDIEIVQLFLSDAHLIMQRTADVDDVLLNVTGFALGQAITPIVLKRVSKPSARGNE</sequence>
<feature type="transmembrane region" description="Helical" evidence="1">
    <location>
        <begin position="34"/>
        <end position="56"/>
    </location>
</feature>